<feature type="transmembrane region" description="Helical" evidence="6">
    <location>
        <begin position="309"/>
        <end position="333"/>
    </location>
</feature>
<sequence>MAGSRYSGKDSPGSKSNYDVDYVIHYVIPPEEAAEAEASFSQLITALSSAGFATEVRRARKPSSLLVFVRLASDRLLRSQVYRSRVQDWLYGVRAAAPAPVPTSDEAAQRDSEDKEEEEEPVTEAERLRIAYLLITQPRNEGGAGIVTAQSAGGHGQWRFVKSIFPLHDHAFNREWLTQWSTKYSLEDADIEAIRGRFGERVAFYFAFMQSYFSFLLFPAAFGLAAWMMLGKFSWFYALVNCLWSVVFFEHWKMKEVDLAVRWGVRGVSRIQHPRPQFQFERESVDPVTGEIVKVYSPFKRLARQLLQVPFAAACMVVLGGLIVGCFAIEIFITEVYNGPFKQYLTFLPTILLTLFMPTFTTLLTKLAERLTDMENYETHDAHQASFVQKIFVLNFITSYMGIFLTAFVYVPFGKILVPYLDVFQLTAQKFTADAKPLPTKRWEINPDRLTKQVIYFTVTAQVVNFATEVIMPHAKRKVFKTVEKVQSELSEKTAEPVKDSPEEADFLERVRDEAELEEYDVTIDYREMVIQFGYLSLFSVVWPLTACSFLVNNWIEARSDAVKIATNCQRPIPWRADSIGPWLDALGFLSWLGSLTSAALVFLFHGSNGGPDGSPADIRGWALLLSILFAEHLYLVVQLVVRGVIRKLDSPGLQKEKAERFAMRKQLLEKMMERDISEETSGPGVSGAEKITKASLEEEARKLSVAGEGRPEQLFWLRQRGASETIQVGRSLIAEAAGNYTKAK</sequence>
<dbReference type="InterPro" id="IPR007632">
    <property type="entry name" value="Anoctamin"/>
</dbReference>
<dbReference type="GO" id="GO:0016020">
    <property type="term" value="C:membrane"/>
    <property type="evidence" value="ECO:0007669"/>
    <property type="project" value="UniProtKB-SubCell"/>
</dbReference>
<feature type="transmembrane region" description="Helical" evidence="6">
    <location>
        <begin position="234"/>
        <end position="252"/>
    </location>
</feature>
<keyword evidence="10" id="KW-1185">Reference proteome</keyword>
<feature type="transmembrane region" description="Helical" evidence="6">
    <location>
        <begin position="586"/>
        <end position="607"/>
    </location>
</feature>
<evidence type="ECO:0000256" key="1">
    <source>
        <dbReference type="ARBA" id="ARBA00004141"/>
    </source>
</evidence>
<dbReference type="AlphaFoldDB" id="A0AAN6TD88"/>
<evidence type="ECO:0000259" key="8">
    <source>
        <dbReference type="Pfam" id="PF20877"/>
    </source>
</evidence>
<comment type="subcellular location">
    <subcellularLocation>
        <location evidence="1">Membrane</location>
        <topology evidence="1">Multi-pass membrane protein</topology>
    </subcellularLocation>
</comment>
<dbReference type="InterPro" id="IPR049456">
    <property type="entry name" value="Anoctamin_N_fung"/>
</dbReference>
<reference evidence="9" key="1">
    <citation type="journal article" date="2023" name="Mol. Phylogenet. Evol.">
        <title>Genome-scale phylogeny and comparative genomics of the fungal order Sordariales.</title>
        <authorList>
            <person name="Hensen N."/>
            <person name="Bonometti L."/>
            <person name="Westerberg I."/>
            <person name="Brannstrom I.O."/>
            <person name="Guillou S."/>
            <person name="Cros-Aarteil S."/>
            <person name="Calhoun S."/>
            <person name="Haridas S."/>
            <person name="Kuo A."/>
            <person name="Mondo S."/>
            <person name="Pangilinan J."/>
            <person name="Riley R."/>
            <person name="LaButti K."/>
            <person name="Andreopoulos B."/>
            <person name="Lipzen A."/>
            <person name="Chen C."/>
            <person name="Yan M."/>
            <person name="Daum C."/>
            <person name="Ng V."/>
            <person name="Clum A."/>
            <person name="Steindorff A."/>
            <person name="Ohm R.A."/>
            <person name="Martin F."/>
            <person name="Silar P."/>
            <person name="Natvig D.O."/>
            <person name="Lalanne C."/>
            <person name="Gautier V."/>
            <person name="Ament-Velasquez S.L."/>
            <person name="Kruys A."/>
            <person name="Hutchinson M.I."/>
            <person name="Powell A.J."/>
            <person name="Barry K."/>
            <person name="Miller A.N."/>
            <person name="Grigoriev I.V."/>
            <person name="Debuchy R."/>
            <person name="Gladieux P."/>
            <person name="Hiltunen Thoren M."/>
            <person name="Johannesson H."/>
        </authorList>
    </citation>
    <scope>NUCLEOTIDE SEQUENCE</scope>
    <source>
        <strain evidence="9">CBS 508.74</strain>
    </source>
</reference>
<feature type="transmembrane region" description="Helical" evidence="6">
    <location>
        <begin position="619"/>
        <end position="642"/>
    </location>
</feature>
<dbReference type="GO" id="GO:0005254">
    <property type="term" value="F:chloride channel activity"/>
    <property type="evidence" value="ECO:0007669"/>
    <property type="project" value="TreeGrafter"/>
</dbReference>
<name>A0AAN6TD88_9PEZI</name>
<evidence type="ECO:0000256" key="2">
    <source>
        <dbReference type="ARBA" id="ARBA00022692"/>
    </source>
</evidence>
<dbReference type="PANTHER" id="PTHR12308:SF73">
    <property type="entry name" value="ANOCTAMIN"/>
    <property type="match status" value="1"/>
</dbReference>
<feature type="transmembrane region" description="Helical" evidence="6">
    <location>
        <begin position="392"/>
        <end position="413"/>
    </location>
</feature>
<proteinExistence type="predicted"/>
<evidence type="ECO:0000313" key="10">
    <source>
        <dbReference type="Proteomes" id="UP001302812"/>
    </source>
</evidence>
<evidence type="ECO:0000256" key="5">
    <source>
        <dbReference type="SAM" id="MobiDB-lite"/>
    </source>
</evidence>
<keyword evidence="2 6" id="KW-0812">Transmembrane</keyword>
<dbReference type="GeneID" id="89936794"/>
<comment type="caution">
    <text evidence="9">The sequence shown here is derived from an EMBL/GenBank/DDBJ whole genome shotgun (WGS) entry which is preliminary data.</text>
</comment>
<evidence type="ECO:0000259" key="7">
    <source>
        <dbReference type="Pfam" id="PF04547"/>
    </source>
</evidence>
<dbReference type="InterPro" id="IPR049452">
    <property type="entry name" value="Anoctamin_TM"/>
</dbReference>
<feature type="region of interest" description="Disordered" evidence="5">
    <location>
        <begin position="100"/>
        <end position="122"/>
    </location>
</feature>
<accession>A0AAN6TD88</accession>
<dbReference type="Pfam" id="PF20877">
    <property type="entry name" value="Anoctamin_N"/>
    <property type="match status" value="1"/>
</dbReference>
<keyword evidence="3 6" id="KW-1133">Transmembrane helix</keyword>
<feature type="transmembrane region" description="Helical" evidence="6">
    <location>
        <begin position="202"/>
        <end position="228"/>
    </location>
</feature>
<dbReference type="RefSeq" id="XP_064669847.1">
    <property type="nucleotide sequence ID" value="XM_064812669.1"/>
</dbReference>
<organism evidence="9 10">
    <name type="scientific">Canariomyces notabilis</name>
    <dbReference type="NCBI Taxonomy" id="2074819"/>
    <lineage>
        <taxon>Eukaryota</taxon>
        <taxon>Fungi</taxon>
        <taxon>Dikarya</taxon>
        <taxon>Ascomycota</taxon>
        <taxon>Pezizomycotina</taxon>
        <taxon>Sordariomycetes</taxon>
        <taxon>Sordariomycetidae</taxon>
        <taxon>Sordariales</taxon>
        <taxon>Chaetomiaceae</taxon>
        <taxon>Canariomyces</taxon>
    </lineage>
</organism>
<feature type="domain" description="Anoctamin transmembrane" evidence="7">
    <location>
        <begin position="194"/>
        <end position="660"/>
    </location>
</feature>
<gene>
    <name evidence="9" type="ORF">N656DRAFT_732556</name>
</gene>
<dbReference type="GO" id="GO:0032541">
    <property type="term" value="C:cortical endoplasmic reticulum"/>
    <property type="evidence" value="ECO:0007669"/>
    <property type="project" value="TreeGrafter"/>
</dbReference>
<dbReference type="EMBL" id="MU853343">
    <property type="protein sequence ID" value="KAK4112277.1"/>
    <property type="molecule type" value="Genomic_DNA"/>
</dbReference>
<reference evidence="9" key="2">
    <citation type="submission" date="2023-05" db="EMBL/GenBank/DDBJ databases">
        <authorList>
            <consortium name="Lawrence Berkeley National Laboratory"/>
            <person name="Steindorff A."/>
            <person name="Hensen N."/>
            <person name="Bonometti L."/>
            <person name="Westerberg I."/>
            <person name="Brannstrom I.O."/>
            <person name="Guillou S."/>
            <person name="Cros-Aarteil S."/>
            <person name="Calhoun S."/>
            <person name="Haridas S."/>
            <person name="Kuo A."/>
            <person name="Mondo S."/>
            <person name="Pangilinan J."/>
            <person name="Riley R."/>
            <person name="Labutti K."/>
            <person name="Andreopoulos B."/>
            <person name="Lipzen A."/>
            <person name="Chen C."/>
            <person name="Yanf M."/>
            <person name="Daum C."/>
            <person name="Ng V."/>
            <person name="Clum A."/>
            <person name="Ohm R."/>
            <person name="Martin F."/>
            <person name="Silar P."/>
            <person name="Natvig D."/>
            <person name="Lalanne C."/>
            <person name="Gautier V."/>
            <person name="Ament-Velasquez S.L."/>
            <person name="Kruys A."/>
            <person name="Hutchinson M.I."/>
            <person name="Powell A.J."/>
            <person name="Barry K."/>
            <person name="Miller A.N."/>
            <person name="Grigoriev I.V."/>
            <person name="Debuchy R."/>
            <person name="Gladieux P."/>
            <person name="Thoren M.H."/>
            <person name="Johannesson H."/>
        </authorList>
    </citation>
    <scope>NUCLEOTIDE SEQUENCE</scope>
    <source>
        <strain evidence="9">CBS 508.74</strain>
    </source>
</reference>
<protein>
    <submittedName>
        <fullName evidence="9">DUF590-domain-containing protein</fullName>
    </submittedName>
</protein>
<evidence type="ECO:0000256" key="3">
    <source>
        <dbReference type="ARBA" id="ARBA00022989"/>
    </source>
</evidence>
<keyword evidence="4 6" id="KW-0472">Membrane</keyword>
<evidence type="ECO:0000256" key="4">
    <source>
        <dbReference type="ARBA" id="ARBA00023136"/>
    </source>
</evidence>
<evidence type="ECO:0000313" key="9">
    <source>
        <dbReference type="EMBL" id="KAK4112277.1"/>
    </source>
</evidence>
<feature type="transmembrane region" description="Helical" evidence="6">
    <location>
        <begin position="345"/>
        <end position="364"/>
    </location>
</feature>
<evidence type="ECO:0000256" key="6">
    <source>
        <dbReference type="SAM" id="Phobius"/>
    </source>
</evidence>
<dbReference type="Proteomes" id="UP001302812">
    <property type="component" value="Unassembled WGS sequence"/>
</dbReference>
<feature type="transmembrane region" description="Helical" evidence="6">
    <location>
        <begin position="533"/>
        <end position="556"/>
    </location>
</feature>
<dbReference type="PANTHER" id="PTHR12308">
    <property type="entry name" value="ANOCTAMIN"/>
    <property type="match status" value="1"/>
</dbReference>
<dbReference type="Pfam" id="PF04547">
    <property type="entry name" value="Anoctamin"/>
    <property type="match status" value="1"/>
</dbReference>
<feature type="domain" description="Anoctamin alpha-beta plait" evidence="8">
    <location>
        <begin position="19"/>
        <end position="161"/>
    </location>
</feature>